<dbReference type="RefSeq" id="WP_120748332.1">
    <property type="nucleotide sequence ID" value="NZ_RBAH01000011.1"/>
</dbReference>
<dbReference type="GO" id="GO:0016705">
    <property type="term" value="F:oxidoreductase activity, acting on paired donors, with incorporation or reduction of molecular oxygen"/>
    <property type="evidence" value="ECO:0007669"/>
    <property type="project" value="UniProtKB-ARBA"/>
</dbReference>
<evidence type="ECO:0000313" key="7">
    <source>
        <dbReference type="Proteomes" id="UP000282311"/>
    </source>
</evidence>
<evidence type="ECO:0000256" key="4">
    <source>
        <dbReference type="ARBA" id="ARBA00023014"/>
    </source>
</evidence>
<keyword evidence="7" id="KW-1185">Reference proteome</keyword>
<sequence>MPVHYVMKTSDIPEGGRAIANVEGREIGIYRIDGQYYALHNYCPHLGAPLCVGAVCGTNLPSDVYEYEYGRGGEIVRCPWHGWEFDIKTGKSLFSDKVRTRSYKVEVQDGNIGIVIGS</sequence>
<dbReference type="Pfam" id="PF00355">
    <property type="entry name" value="Rieske"/>
    <property type="match status" value="1"/>
</dbReference>
<dbReference type="EMBL" id="RBAH01000011">
    <property type="protein sequence ID" value="RKN83788.1"/>
    <property type="molecule type" value="Genomic_DNA"/>
</dbReference>
<keyword evidence="1" id="KW-0001">2Fe-2S</keyword>
<evidence type="ECO:0000259" key="5">
    <source>
        <dbReference type="PROSITE" id="PS51296"/>
    </source>
</evidence>
<evidence type="ECO:0000256" key="1">
    <source>
        <dbReference type="ARBA" id="ARBA00022714"/>
    </source>
</evidence>
<dbReference type="Proteomes" id="UP000282311">
    <property type="component" value="Unassembled WGS sequence"/>
</dbReference>
<comment type="caution">
    <text evidence="6">The sequence shown here is derived from an EMBL/GenBank/DDBJ whole genome shotgun (WGS) entry which is preliminary data.</text>
</comment>
<proteinExistence type="predicted"/>
<name>A0A3B0CFU4_9BACL</name>
<dbReference type="PROSITE" id="PS51296">
    <property type="entry name" value="RIESKE"/>
    <property type="match status" value="1"/>
</dbReference>
<reference evidence="6 7" key="1">
    <citation type="journal article" date="2007" name="Int. J. Syst. Evol. Microbiol.">
        <title>Paenibacillus ginsengarvi sp. nov., isolated from soil from ginseng cultivation.</title>
        <authorList>
            <person name="Yoon M.H."/>
            <person name="Ten L.N."/>
            <person name="Im W.T."/>
        </authorList>
    </citation>
    <scope>NUCLEOTIDE SEQUENCE [LARGE SCALE GENOMIC DNA]</scope>
    <source>
        <strain evidence="6 7">KCTC 13059</strain>
    </source>
</reference>
<gene>
    <name evidence="6" type="ORF">D7M11_16460</name>
</gene>
<keyword evidence="4" id="KW-0411">Iron-sulfur</keyword>
<evidence type="ECO:0000256" key="3">
    <source>
        <dbReference type="ARBA" id="ARBA00023004"/>
    </source>
</evidence>
<dbReference type="InterPro" id="IPR036922">
    <property type="entry name" value="Rieske_2Fe-2S_sf"/>
</dbReference>
<evidence type="ECO:0000256" key="2">
    <source>
        <dbReference type="ARBA" id="ARBA00022723"/>
    </source>
</evidence>
<dbReference type="Gene3D" id="2.102.10.10">
    <property type="entry name" value="Rieske [2Fe-2S] iron-sulphur domain"/>
    <property type="match status" value="1"/>
</dbReference>
<dbReference type="GO" id="GO:0004497">
    <property type="term" value="F:monooxygenase activity"/>
    <property type="evidence" value="ECO:0007669"/>
    <property type="project" value="UniProtKB-ARBA"/>
</dbReference>
<dbReference type="GO" id="GO:0051537">
    <property type="term" value="F:2 iron, 2 sulfur cluster binding"/>
    <property type="evidence" value="ECO:0007669"/>
    <property type="project" value="UniProtKB-KW"/>
</dbReference>
<dbReference type="SUPFAM" id="SSF50022">
    <property type="entry name" value="ISP domain"/>
    <property type="match status" value="1"/>
</dbReference>
<dbReference type="InterPro" id="IPR017941">
    <property type="entry name" value="Rieske_2Fe-2S"/>
</dbReference>
<dbReference type="GO" id="GO:0046872">
    <property type="term" value="F:metal ion binding"/>
    <property type="evidence" value="ECO:0007669"/>
    <property type="project" value="UniProtKB-KW"/>
</dbReference>
<dbReference type="OrthoDB" id="9795104at2"/>
<organism evidence="6 7">
    <name type="scientific">Paenibacillus ginsengarvi</name>
    <dbReference type="NCBI Taxonomy" id="400777"/>
    <lineage>
        <taxon>Bacteria</taxon>
        <taxon>Bacillati</taxon>
        <taxon>Bacillota</taxon>
        <taxon>Bacilli</taxon>
        <taxon>Bacillales</taxon>
        <taxon>Paenibacillaceae</taxon>
        <taxon>Paenibacillus</taxon>
    </lineage>
</organism>
<feature type="domain" description="Rieske" evidence="5">
    <location>
        <begin position="4"/>
        <end position="114"/>
    </location>
</feature>
<evidence type="ECO:0000313" key="6">
    <source>
        <dbReference type="EMBL" id="RKN83788.1"/>
    </source>
</evidence>
<protein>
    <submittedName>
        <fullName evidence="6">Rieske (2Fe-2S) protein</fullName>
    </submittedName>
</protein>
<accession>A0A3B0CFU4</accession>
<keyword evidence="3" id="KW-0408">Iron</keyword>
<keyword evidence="2" id="KW-0479">Metal-binding</keyword>
<dbReference type="PANTHER" id="PTHR21496">
    <property type="entry name" value="FERREDOXIN-RELATED"/>
    <property type="match status" value="1"/>
</dbReference>
<dbReference type="PANTHER" id="PTHR21496:SF23">
    <property type="entry name" value="3-PHENYLPROPIONATE_CINNAMIC ACID DIOXYGENASE FERREDOXIN SUBUNIT"/>
    <property type="match status" value="1"/>
</dbReference>
<dbReference type="AlphaFoldDB" id="A0A3B0CFU4"/>